<dbReference type="SUPFAM" id="SSF50249">
    <property type="entry name" value="Nucleic acid-binding proteins"/>
    <property type="match status" value="1"/>
</dbReference>
<feature type="transmembrane region" description="Helical" evidence="2">
    <location>
        <begin position="32"/>
        <end position="51"/>
    </location>
</feature>
<keyword evidence="2" id="KW-0812">Transmembrane</keyword>
<protein>
    <submittedName>
        <fullName evidence="4">Cold-shock protein</fullName>
    </submittedName>
</protein>
<evidence type="ECO:0000259" key="3">
    <source>
        <dbReference type="PROSITE" id="PS51857"/>
    </source>
</evidence>
<dbReference type="Pfam" id="PF00313">
    <property type="entry name" value="CSD"/>
    <property type="match status" value="1"/>
</dbReference>
<evidence type="ECO:0000313" key="4">
    <source>
        <dbReference type="EMBL" id="TXS95457.1"/>
    </source>
</evidence>
<dbReference type="InterPro" id="IPR011129">
    <property type="entry name" value="CSD"/>
</dbReference>
<dbReference type="InterPro" id="IPR050181">
    <property type="entry name" value="Cold_shock_domain"/>
</dbReference>
<sequence>MTLTIRIILSLLIAVAATVAATLLRGESSPDLLLFACFAIATLVTALLPAATTAEPAGRASQAAHRSHVEDNADREEGKVKWFNVSKGFGFIIREDGDEIFVHFRSIRGDGRRSLRDGQRVGFVVGNSAKGPQAEDVVALD</sequence>
<proteinExistence type="predicted"/>
<dbReference type="SMART" id="SM00357">
    <property type="entry name" value="CSP"/>
    <property type="match status" value="1"/>
</dbReference>
<gene>
    <name evidence="4" type="ORF">FV139_06100</name>
</gene>
<dbReference type="EMBL" id="VRZA01000002">
    <property type="protein sequence ID" value="TXS95457.1"/>
    <property type="molecule type" value="Genomic_DNA"/>
</dbReference>
<dbReference type="PRINTS" id="PR00050">
    <property type="entry name" value="COLDSHOCK"/>
</dbReference>
<feature type="domain" description="CSD" evidence="3">
    <location>
        <begin position="75"/>
        <end position="139"/>
    </location>
</feature>
<comment type="caution">
    <text evidence="4">The sequence shown here is derived from an EMBL/GenBank/DDBJ whole genome shotgun (WGS) entry which is preliminary data.</text>
</comment>
<dbReference type="PROSITE" id="PS51857">
    <property type="entry name" value="CSD_2"/>
    <property type="match status" value="1"/>
</dbReference>
<accession>A0A5C9A7A3</accession>
<reference evidence="4 5" key="1">
    <citation type="submission" date="2019-08" db="EMBL/GenBank/DDBJ databases">
        <title>Parahaliea maris sp. nov., isolated from the surface seawater.</title>
        <authorList>
            <person name="Liu Y."/>
        </authorList>
    </citation>
    <scope>NUCLEOTIDE SEQUENCE [LARGE SCALE GENOMIC DNA]</scope>
    <source>
        <strain evidence="4 5">HSLHS9</strain>
    </source>
</reference>
<dbReference type="AlphaFoldDB" id="A0A5C9A7A3"/>
<dbReference type="Proteomes" id="UP000321039">
    <property type="component" value="Unassembled WGS sequence"/>
</dbReference>
<dbReference type="PANTHER" id="PTHR11544">
    <property type="entry name" value="COLD SHOCK DOMAIN CONTAINING PROTEINS"/>
    <property type="match status" value="1"/>
</dbReference>
<keyword evidence="2" id="KW-0472">Membrane</keyword>
<feature type="transmembrane region" description="Helical" evidence="2">
    <location>
        <begin position="7"/>
        <end position="26"/>
    </location>
</feature>
<dbReference type="GO" id="GO:0005829">
    <property type="term" value="C:cytosol"/>
    <property type="evidence" value="ECO:0007669"/>
    <property type="project" value="UniProtKB-ARBA"/>
</dbReference>
<dbReference type="GO" id="GO:0003676">
    <property type="term" value="F:nucleic acid binding"/>
    <property type="evidence" value="ECO:0007669"/>
    <property type="project" value="InterPro"/>
</dbReference>
<keyword evidence="2" id="KW-1133">Transmembrane helix</keyword>
<dbReference type="PROSITE" id="PS00352">
    <property type="entry name" value="CSD_1"/>
    <property type="match status" value="1"/>
</dbReference>
<dbReference type="InterPro" id="IPR002059">
    <property type="entry name" value="CSP_DNA-bd"/>
</dbReference>
<dbReference type="InterPro" id="IPR019844">
    <property type="entry name" value="CSD_CS"/>
</dbReference>
<evidence type="ECO:0000256" key="1">
    <source>
        <dbReference type="RuleBase" id="RU000408"/>
    </source>
</evidence>
<evidence type="ECO:0000313" key="5">
    <source>
        <dbReference type="Proteomes" id="UP000321039"/>
    </source>
</evidence>
<comment type="subcellular location">
    <subcellularLocation>
        <location evidence="1">Cytoplasm</location>
    </subcellularLocation>
</comment>
<name>A0A5C9A7A3_9GAMM</name>
<dbReference type="CDD" id="cd04458">
    <property type="entry name" value="CSP_CDS"/>
    <property type="match status" value="1"/>
</dbReference>
<keyword evidence="5" id="KW-1185">Reference proteome</keyword>
<dbReference type="Gene3D" id="2.40.50.140">
    <property type="entry name" value="Nucleic acid-binding proteins"/>
    <property type="match status" value="1"/>
</dbReference>
<organism evidence="4 5">
    <name type="scientific">Parahaliea maris</name>
    <dbReference type="NCBI Taxonomy" id="2716870"/>
    <lineage>
        <taxon>Bacteria</taxon>
        <taxon>Pseudomonadati</taxon>
        <taxon>Pseudomonadota</taxon>
        <taxon>Gammaproteobacteria</taxon>
        <taxon>Cellvibrionales</taxon>
        <taxon>Halieaceae</taxon>
        <taxon>Parahaliea</taxon>
    </lineage>
</organism>
<dbReference type="InterPro" id="IPR012340">
    <property type="entry name" value="NA-bd_OB-fold"/>
</dbReference>
<evidence type="ECO:0000256" key="2">
    <source>
        <dbReference type="SAM" id="Phobius"/>
    </source>
</evidence>